<dbReference type="STRING" id="7868.ENSCMIP00000044179"/>
<evidence type="ECO:0000256" key="16">
    <source>
        <dbReference type="SAM" id="Phobius"/>
    </source>
</evidence>
<evidence type="ECO:0000256" key="6">
    <source>
        <dbReference type="ARBA" id="ARBA00022729"/>
    </source>
</evidence>
<reference evidence="18" key="5">
    <citation type="submission" date="2025-09" db="UniProtKB">
        <authorList>
            <consortium name="Ensembl"/>
        </authorList>
    </citation>
    <scope>IDENTIFICATION</scope>
</reference>
<dbReference type="SMART" id="SM00365">
    <property type="entry name" value="LRR_SD22"/>
    <property type="match status" value="9"/>
</dbReference>
<dbReference type="Proteomes" id="UP000314986">
    <property type="component" value="Unassembled WGS sequence"/>
</dbReference>
<keyword evidence="8" id="KW-0967">Endosome</keyword>
<evidence type="ECO:0000256" key="14">
    <source>
        <dbReference type="ARBA" id="ARBA00023198"/>
    </source>
</evidence>
<keyword evidence="3" id="KW-0399">Innate immunity</keyword>
<keyword evidence="19" id="KW-1185">Reference proteome</keyword>
<dbReference type="PROSITE" id="PS51450">
    <property type="entry name" value="LRR"/>
    <property type="match status" value="4"/>
</dbReference>
<dbReference type="Gene3D" id="3.80.10.10">
    <property type="entry name" value="Ribonuclease Inhibitor"/>
    <property type="match status" value="1"/>
</dbReference>
<dbReference type="SUPFAM" id="SSF52058">
    <property type="entry name" value="L domain-like"/>
    <property type="match status" value="2"/>
</dbReference>
<feature type="transmembrane region" description="Helical" evidence="16">
    <location>
        <begin position="816"/>
        <end position="838"/>
    </location>
</feature>
<dbReference type="SMART" id="SM00369">
    <property type="entry name" value="LRR_TYP"/>
    <property type="match status" value="13"/>
</dbReference>
<keyword evidence="6" id="KW-0732">Signal</keyword>
<sequence>MCSAGTWRNCCQICLVLINSCLVMGIFPIYLPCDGNVSSANVDCSKRDLTSVPKIKSANITNLFLNNNHLELIELDAFSGLPSLENLDLSMNCLPGKMRPPGLDCQVTIQPGAFVRLHHLTSLNLAGNSLTIIPGLPTSLQILNFELNNVAKLQFDNVSNIANLLHFYIGKNCFYKNPCNVSFTIEGDTFQNMIKLQTLDLKFNNITTVPKALPRDLKMLDLSENKIPSISAEDFRNLTQLEYLLLAWNCQRCDHAAQPCFPCKDNKSIELSHDAFLHQHQLRTLVLRGNSLNHIEDKIFESLENLTVLDLSDNFLANEIQNATFYQALPKLQVLNVMYNYQPNKTFPTLSLPPSFRNLRSLTTFLIDGFFFKNMNKTDLSPLLSLPNLQVVNFRMNFIQHISMKLFANNTSLRYIGMSQNKISFSQRYCCPNGPGDKSFSIASTASDRQHIIERSSEEPQFSKSHQHFCDPKSDKVFDLSSNNIADIQQEDFVGLEHIECLLLSCNYMTQSLNGKQFTHLKNLKRLDLSHNRIDFYYKEAFTEIPKLEVLDLSYNSYTFQMKGMGHRFMFINNLKNLRVLNLAHNRIGQRVTKELYSKSLNTLHFNGNSLNIMWKSGENTYLNFFSNLYNLTMLDISNNKLLTVPREAMLQLPKSLRQLYIKNNKINFFPWDSLSNLTALEMLDLSSNYLKQLPKRAYYFPQTFHQLILRKNKIRKLNSDFFSKVVGLTHLDLSHNFIKLLDADSFPPQLLRRLSILNLSQNPFRCTCDSDWFIRFIRDTKVTLAYLTTDWKCGFPESEQGKSILLTDPLSCQKIYGSVGFILSFLVTVVFTLLPILQKLFGWDFWYTFHVIAAKVQGSKTTPSGTLQYDAFIVFDTAHEAVADWVYHELVVNLEKRGPLSSKLCLEERDWIPGKTSIENLYDAIYKSRKTVFILTNGHFVSGMLRQAFFIAHQRLLDEKTDVIVLVLLDGSLKESKYLQLRKKLCRASVLKWPKNPHAEHYFWYKLQRILARDNRLQYDQNFSGGFLPYESLQYTSWQ</sequence>
<dbReference type="Pfam" id="PF13855">
    <property type="entry name" value="LRR_8"/>
    <property type="match status" value="5"/>
</dbReference>
<dbReference type="SMART" id="SM00082">
    <property type="entry name" value="LRRCT"/>
    <property type="match status" value="1"/>
</dbReference>
<dbReference type="SMART" id="SM00255">
    <property type="entry name" value="TIR"/>
    <property type="match status" value="1"/>
</dbReference>
<dbReference type="InterPro" id="IPR003591">
    <property type="entry name" value="Leu-rich_rpt_typical-subtyp"/>
</dbReference>
<evidence type="ECO:0000259" key="17">
    <source>
        <dbReference type="PROSITE" id="PS50104"/>
    </source>
</evidence>
<dbReference type="GeneID" id="103176640"/>
<dbReference type="GO" id="GO:0038187">
    <property type="term" value="F:pattern recognition receptor activity"/>
    <property type="evidence" value="ECO:0007669"/>
    <property type="project" value="TreeGrafter"/>
</dbReference>
<dbReference type="Gene3D" id="3.40.50.10140">
    <property type="entry name" value="Toll/interleukin-1 receptor homology (TIR) domain"/>
    <property type="match status" value="1"/>
</dbReference>
<dbReference type="InParanoid" id="A0A4W3JL51"/>
<comment type="similarity">
    <text evidence="2">Belongs to the Toll-like receptor family.</text>
</comment>
<dbReference type="FunFam" id="3.40.50.10140:FF:000003">
    <property type="entry name" value="Toll-like receptor 7"/>
    <property type="match status" value="1"/>
</dbReference>
<keyword evidence="13" id="KW-0325">Glycoprotein</keyword>
<proteinExistence type="inferred from homology"/>
<evidence type="ECO:0000256" key="7">
    <source>
        <dbReference type="ARBA" id="ARBA00022737"/>
    </source>
</evidence>
<dbReference type="Ensembl" id="ENSCMIT00000044813.1">
    <property type="protein sequence ID" value="ENSCMIP00000044179.1"/>
    <property type="gene ID" value="ENSCMIG00000018304.1"/>
</dbReference>
<dbReference type="OrthoDB" id="10006997at2759"/>
<dbReference type="GeneTree" id="ENSGT00940000163875"/>
<gene>
    <name evidence="18" type="primary">LOC103176640</name>
</gene>
<dbReference type="InterPro" id="IPR000483">
    <property type="entry name" value="Cys-rich_flank_reg_C"/>
</dbReference>
<dbReference type="InterPro" id="IPR001611">
    <property type="entry name" value="Leu-rich_rpt"/>
</dbReference>
<dbReference type="GO" id="GO:0005886">
    <property type="term" value="C:plasma membrane"/>
    <property type="evidence" value="ECO:0007669"/>
    <property type="project" value="TreeGrafter"/>
</dbReference>
<reference evidence="18" key="4">
    <citation type="submission" date="2025-08" db="UniProtKB">
        <authorList>
            <consortium name="Ensembl"/>
        </authorList>
    </citation>
    <scope>IDENTIFICATION</scope>
</reference>
<keyword evidence="7" id="KW-0677">Repeat</keyword>
<evidence type="ECO:0000256" key="3">
    <source>
        <dbReference type="ARBA" id="ARBA00022588"/>
    </source>
</evidence>
<evidence type="ECO:0000256" key="12">
    <source>
        <dbReference type="ARBA" id="ARBA00023170"/>
    </source>
</evidence>
<evidence type="ECO:0000256" key="10">
    <source>
        <dbReference type="ARBA" id="ARBA00022989"/>
    </source>
</evidence>
<keyword evidence="11 16" id="KW-0472">Membrane</keyword>
<organism evidence="18 19">
    <name type="scientific">Callorhinchus milii</name>
    <name type="common">Ghost shark</name>
    <dbReference type="NCBI Taxonomy" id="7868"/>
    <lineage>
        <taxon>Eukaryota</taxon>
        <taxon>Metazoa</taxon>
        <taxon>Chordata</taxon>
        <taxon>Craniata</taxon>
        <taxon>Vertebrata</taxon>
        <taxon>Chondrichthyes</taxon>
        <taxon>Holocephali</taxon>
        <taxon>Chimaeriformes</taxon>
        <taxon>Callorhinchidae</taxon>
        <taxon>Callorhinchus</taxon>
    </lineage>
</organism>
<feature type="domain" description="TIR" evidence="17">
    <location>
        <begin position="868"/>
        <end position="1012"/>
    </location>
</feature>
<evidence type="ECO:0000256" key="11">
    <source>
        <dbReference type="ARBA" id="ARBA00023136"/>
    </source>
</evidence>
<dbReference type="PANTHER" id="PTHR47410">
    <property type="entry name" value="TOLL-LIKE RECEPTOR 7-RELATED"/>
    <property type="match status" value="1"/>
</dbReference>
<dbReference type="GO" id="GO:1902533">
    <property type="term" value="P:positive regulation of intracellular signal transduction"/>
    <property type="evidence" value="ECO:0007669"/>
    <property type="project" value="UniProtKB-ARBA"/>
</dbReference>
<dbReference type="KEGG" id="cmk:103176640"/>
<reference evidence="19" key="1">
    <citation type="journal article" date="2006" name="Science">
        <title>Ancient noncoding elements conserved in the human genome.</title>
        <authorList>
            <person name="Venkatesh B."/>
            <person name="Kirkness E.F."/>
            <person name="Loh Y.H."/>
            <person name="Halpern A.L."/>
            <person name="Lee A.P."/>
            <person name="Johnson J."/>
            <person name="Dandona N."/>
            <person name="Viswanathan L.D."/>
            <person name="Tay A."/>
            <person name="Venter J.C."/>
            <person name="Strausberg R.L."/>
            <person name="Brenner S."/>
        </authorList>
    </citation>
    <scope>NUCLEOTIDE SEQUENCE [LARGE SCALE GENOMIC DNA]</scope>
</reference>
<reference evidence="19" key="2">
    <citation type="journal article" date="2007" name="PLoS Biol.">
        <title>Survey sequencing and comparative analysis of the elephant shark (Callorhinchus milii) genome.</title>
        <authorList>
            <person name="Venkatesh B."/>
            <person name="Kirkness E.F."/>
            <person name="Loh Y.H."/>
            <person name="Halpern A.L."/>
            <person name="Lee A.P."/>
            <person name="Johnson J."/>
            <person name="Dandona N."/>
            <person name="Viswanathan L.D."/>
            <person name="Tay A."/>
            <person name="Venter J.C."/>
            <person name="Strausberg R.L."/>
            <person name="Brenner S."/>
        </authorList>
    </citation>
    <scope>NUCLEOTIDE SEQUENCE [LARGE SCALE GENOMIC DNA]</scope>
</reference>
<dbReference type="InterPro" id="IPR000157">
    <property type="entry name" value="TIR_dom"/>
</dbReference>
<dbReference type="AlphaFoldDB" id="A0A4W3JL51"/>
<dbReference type="GO" id="GO:0032755">
    <property type="term" value="P:positive regulation of interleukin-6 production"/>
    <property type="evidence" value="ECO:0007669"/>
    <property type="project" value="TreeGrafter"/>
</dbReference>
<dbReference type="InterPro" id="IPR032675">
    <property type="entry name" value="LRR_dom_sf"/>
</dbReference>
<dbReference type="GO" id="GO:0002224">
    <property type="term" value="P:toll-like receptor signaling pathway"/>
    <property type="evidence" value="ECO:0007669"/>
    <property type="project" value="TreeGrafter"/>
</dbReference>
<evidence type="ECO:0000256" key="2">
    <source>
        <dbReference type="ARBA" id="ARBA00009634"/>
    </source>
</evidence>
<comment type="subcellular location">
    <subcellularLocation>
        <location evidence="15">Endomembrane system</location>
        <topology evidence="15">Single-pass type I membrane protein</topology>
    </subcellularLocation>
    <subcellularLocation>
        <location evidence="1">Endosome</location>
    </subcellularLocation>
</comment>
<protein>
    <submittedName>
        <fullName evidence="18">Toll-like receptor 9</fullName>
    </submittedName>
</protein>
<evidence type="ECO:0000256" key="8">
    <source>
        <dbReference type="ARBA" id="ARBA00022753"/>
    </source>
</evidence>
<dbReference type="PROSITE" id="PS50104">
    <property type="entry name" value="TIR"/>
    <property type="match status" value="1"/>
</dbReference>
<dbReference type="GO" id="GO:0045087">
    <property type="term" value="P:innate immune response"/>
    <property type="evidence" value="ECO:0007669"/>
    <property type="project" value="UniProtKB-KW"/>
</dbReference>
<evidence type="ECO:0000256" key="1">
    <source>
        <dbReference type="ARBA" id="ARBA00004177"/>
    </source>
</evidence>
<evidence type="ECO:0000256" key="15">
    <source>
        <dbReference type="ARBA" id="ARBA00046288"/>
    </source>
</evidence>
<dbReference type="GO" id="GO:0006954">
    <property type="term" value="P:inflammatory response"/>
    <property type="evidence" value="ECO:0007669"/>
    <property type="project" value="UniProtKB-KW"/>
</dbReference>
<dbReference type="PANTHER" id="PTHR47410:SF4">
    <property type="entry name" value="TOLL-LIKE RECEPTOR 9"/>
    <property type="match status" value="1"/>
</dbReference>
<dbReference type="GO" id="GO:0005768">
    <property type="term" value="C:endosome"/>
    <property type="evidence" value="ECO:0007669"/>
    <property type="project" value="UniProtKB-SubCell"/>
</dbReference>
<evidence type="ECO:0000313" key="19">
    <source>
        <dbReference type="Proteomes" id="UP000314986"/>
    </source>
</evidence>
<evidence type="ECO:0000256" key="4">
    <source>
        <dbReference type="ARBA" id="ARBA00022614"/>
    </source>
</evidence>
<dbReference type="SUPFAM" id="SSF52200">
    <property type="entry name" value="Toll/Interleukin receptor TIR domain"/>
    <property type="match status" value="1"/>
</dbReference>
<keyword evidence="14" id="KW-0395">Inflammatory response</keyword>
<keyword evidence="5 16" id="KW-0812">Transmembrane</keyword>
<evidence type="ECO:0000256" key="13">
    <source>
        <dbReference type="ARBA" id="ARBA00023180"/>
    </source>
</evidence>
<dbReference type="GO" id="GO:0051607">
    <property type="term" value="P:defense response to virus"/>
    <property type="evidence" value="ECO:0007669"/>
    <property type="project" value="TreeGrafter"/>
</dbReference>
<keyword evidence="10 16" id="KW-1133">Transmembrane helix</keyword>
<feature type="transmembrane region" description="Helical" evidence="16">
    <location>
        <begin position="12"/>
        <end position="31"/>
    </location>
</feature>
<evidence type="ECO:0000313" key="18">
    <source>
        <dbReference type="Ensembl" id="ENSCMIP00000044179.1"/>
    </source>
</evidence>
<dbReference type="PRINTS" id="PR00019">
    <property type="entry name" value="LEURICHRPT"/>
</dbReference>
<keyword evidence="4" id="KW-0433">Leucine-rich repeat</keyword>
<evidence type="ECO:0000256" key="9">
    <source>
        <dbReference type="ARBA" id="ARBA00022859"/>
    </source>
</evidence>
<dbReference type="OMA" id="NFLPCCS"/>
<dbReference type="InterPro" id="IPR035897">
    <property type="entry name" value="Toll_tir_struct_dom_sf"/>
</dbReference>
<reference evidence="19" key="3">
    <citation type="journal article" date="2014" name="Nature">
        <title>Elephant shark genome provides unique insights into gnathostome evolution.</title>
        <authorList>
            <consortium name="International Elephant Shark Genome Sequencing Consortium"/>
            <person name="Venkatesh B."/>
            <person name="Lee A.P."/>
            <person name="Ravi V."/>
            <person name="Maurya A.K."/>
            <person name="Lian M.M."/>
            <person name="Swann J.B."/>
            <person name="Ohta Y."/>
            <person name="Flajnik M.F."/>
            <person name="Sutoh Y."/>
            <person name="Kasahara M."/>
            <person name="Hoon S."/>
            <person name="Gangu V."/>
            <person name="Roy S.W."/>
            <person name="Irimia M."/>
            <person name="Korzh V."/>
            <person name="Kondrychyn I."/>
            <person name="Lim Z.W."/>
            <person name="Tay B.H."/>
            <person name="Tohari S."/>
            <person name="Kong K.W."/>
            <person name="Ho S."/>
            <person name="Lorente-Galdos B."/>
            <person name="Quilez J."/>
            <person name="Marques-Bonet T."/>
            <person name="Raney B.J."/>
            <person name="Ingham P.W."/>
            <person name="Tay A."/>
            <person name="Hillier L.W."/>
            <person name="Minx P."/>
            <person name="Boehm T."/>
            <person name="Wilson R.K."/>
            <person name="Brenner S."/>
            <person name="Warren W.C."/>
        </authorList>
    </citation>
    <scope>NUCLEOTIDE SEQUENCE [LARGE SCALE GENOMIC DNA]</scope>
</reference>
<keyword evidence="12" id="KW-0675">Receptor</keyword>
<accession>A0A4W3JL51</accession>
<dbReference type="Pfam" id="PF01582">
    <property type="entry name" value="TIR"/>
    <property type="match status" value="1"/>
</dbReference>
<dbReference type="GO" id="GO:0007249">
    <property type="term" value="P:canonical NF-kappaB signal transduction"/>
    <property type="evidence" value="ECO:0007669"/>
    <property type="project" value="TreeGrafter"/>
</dbReference>
<keyword evidence="9" id="KW-0391">Immunity</keyword>
<name>A0A4W3JL51_CALMI</name>
<evidence type="ECO:0000256" key="5">
    <source>
        <dbReference type="ARBA" id="ARBA00022692"/>
    </source>
</evidence>